<evidence type="ECO:0000256" key="6">
    <source>
        <dbReference type="ARBA" id="ARBA00012766"/>
    </source>
</evidence>
<keyword evidence="14" id="KW-0560">Oxidoreductase</keyword>
<evidence type="ECO:0000256" key="2">
    <source>
        <dbReference type="ARBA" id="ARBA00004882"/>
    </source>
</evidence>
<evidence type="ECO:0000256" key="1">
    <source>
        <dbReference type="ARBA" id="ARBA00002151"/>
    </source>
</evidence>
<dbReference type="InterPro" id="IPR016193">
    <property type="entry name" value="Cytidine_deaminase-like"/>
</dbReference>
<evidence type="ECO:0000313" key="14">
    <source>
        <dbReference type="EMBL" id="NHO54466.1"/>
    </source>
</evidence>
<gene>
    <name evidence="14" type="primary">ribD</name>
    <name evidence="14" type="ORF">GOB87_10970</name>
</gene>
<evidence type="ECO:0000256" key="10">
    <source>
        <dbReference type="ARBA" id="ARBA00022723"/>
    </source>
</evidence>
<sequence length="348" mass="37634">MAGRSEYQQISEAFRAAVGEACRFVGATAPNPPVGCALLDADDQILAVAAHHRAGAFHAEARALHECAQRGLTDRIVTAIVTLEPCNHTGRTPPCAEALLATPVKTVWIACADPNPQVAGGGAARLEAAGRAVRWLEREYTHLPDGEHLLAQCRGLIAPFIRWSTQGRTWLTVKQAVDERGGMIPPVGRTTFTSPAALDLAHRLRRATDAVVTSGGTVRADLPGLNVRRVSDHAERRKRVLAVCSRTQKVPSAWLEQTEKIFDVIFLDDVRDIPQRLAEAGALWALVEAGPELLATLREQDVWDDWLTIGIQPDGSERFSVEQRHADTPLALFGELAGAHAPVAPVLV</sequence>
<keyword evidence="15" id="KW-1185">Reference proteome</keyword>
<evidence type="ECO:0000256" key="11">
    <source>
        <dbReference type="ARBA" id="ARBA00022833"/>
    </source>
</evidence>
<dbReference type="PROSITE" id="PS51747">
    <property type="entry name" value="CYT_DCMP_DEAMINASES_2"/>
    <property type="match status" value="1"/>
</dbReference>
<dbReference type="EMBL" id="WOTH01000023">
    <property type="protein sequence ID" value="NHO54466.1"/>
    <property type="molecule type" value="Genomic_DNA"/>
</dbReference>
<evidence type="ECO:0000256" key="7">
    <source>
        <dbReference type="ARBA" id="ARBA00013173"/>
    </source>
</evidence>
<dbReference type="GO" id="GO:0009231">
    <property type="term" value="P:riboflavin biosynthetic process"/>
    <property type="evidence" value="ECO:0007669"/>
    <property type="project" value="UniProtKB-KW"/>
</dbReference>
<feature type="domain" description="CMP/dCMP-type deaminase" evidence="13">
    <location>
        <begin position="8"/>
        <end position="134"/>
    </location>
</feature>
<dbReference type="Proteomes" id="UP000597459">
    <property type="component" value="Unassembled WGS sequence"/>
</dbReference>
<keyword evidence="14" id="KW-0378">Hydrolase</keyword>
<dbReference type="NCBIfam" id="TIGR00326">
    <property type="entry name" value="eubact_ribD"/>
    <property type="match status" value="1"/>
</dbReference>
<reference evidence="14" key="1">
    <citation type="submission" date="2019-11" db="EMBL/GenBank/DDBJ databases">
        <title>Description of new Acetobacter species.</title>
        <authorList>
            <person name="Cleenwerck I."/>
            <person name="Sombolestani A.S."/>
        </authorList>
    </citation>
    <scope>NUCLEOTIDE SEQUENCE</scope>
    <source>
        <strain evidence="14">LMG 1626</strain>
    </source>
</reference>
<comment type="caution">
    <text evidence="14">The sequence shown here is derived from an EMBL/GenBank/DDBJ whole genome shotgun (WGS) entry which is preliminary data.</text>
</comment>
<dbReference type="InterPro" id="IPR004794">
    <property type="entry name" value="Eubact_RibD"/>
</dbReference>
<comment type="function">
    <text evidence="1">Converts 2,5-diamino-6-(ribosylamino)-4(3h)-pyrimidinone 5'-phosphate into 5-amino-6-(ribosylamino)-2,4(1h,3h)-pyrimidinedione 5'-phosphate.</text>
</comment>
<evidence type="ECO:0000256" key="3">
    <source>
        <dbReference type="ARBA" id="ARBA00004910"/>
    </source>
</evidence>
<dbReference type="EC" id="1.1.1.193" evidence="7"/>
<evidence type="ECO:0000313" key="15">
    <source>
        <dbReference type="Proteomes" id="UP000597459"/>
    </source>
</evidence>
<dbReference type="GO" id="GO:0008703">
    <property type="term" value="F:5-amino-6-(5-phosphoribosylamino)uracil reductase activity"/>
    <property type="evidence" value="ECO:0007669"/>
    <property type="project" value="UniProtKB-EC"/>
</dbReference>
<protein>
    <recommendedName>
        <fullName evidence="8">Riboflavin biosynthesis protein RibD</fullName>
        <ecNumber evidence="7">1.1.1.193</ecNumber>
        <ecNumber evidence="6">3.5.4.26</ecNumber>
    </recommendedName>
</protein>
<keyword evidence="10" id="KW-0479">Metal-binding</keyword>
<comment type="pathway">
    <text evidence="3">Cofactor biosynthesis; riboflavin biosynthesis; 5-amino-6-(D-ribitylamino)uracil from GTP: step 3/4.</text>
</comment>
<name>A0A967B9I9_9PROT</name>
<dbReference type="SUPFAM" id="SSF53927">
    <property type="entry name" value="Cytidine deaminase-like"/>
    <property type="match status" value="1"/>
</dbReference>
<dbReference type="CDD" id="cd01284">
    <property type="entry name" value="Riboflavin_deaminase-reductase"/>
    <property type="match status" value="1"/>
</dbReference>
<dbReference type="InterPro" id="IPR002734">
    <property type="entry name" value="RibDG_C"/>
</dbReference>
<dbReference type="EC" id="3.5.4.26" evidence="6"/>
<keyword evidence="11" id="KW-0862">Zinc</keyword>
<dbReference type="GO" id="GO:0008270">
    <property type="term" value="F:zinc ion binding"/>
    <property type="evidence" value="ECO:0007669"/>
    <property type="project" value="InterPro"/>
</dbReference>
<evidence type="ECO:0000256" key="8">
    <source>
        <dbReference type="ARBA" id="ARBA00019930"/>
    </source>
</evidence>
<evidence type="ECO:0000256" key="4">
    <source>
        <dbReference type="ARBA" id="ARBA00005259"/>
    </source>
</evidence>
<dbReference type="Gene3D" id="3.40.140.10">
    <property type="entry name" value="Cytidine Deaminase, domain 2"/>
    <property type="match status" value="1"/>
</dbReference>
<dbReference type="InterPro" id="IPR016192">
    <property type="entry name" value="APOBEC/CMP_deaminase_Zn-bd"/>
</dbReference>
<evidence type="ECO:0000256" key="12">
    <source>
        <dbReference type="ARBA" id="ARBA00023268"/>
    </source>
</evidence>
<evidence type="ECO:0000256" key="5">
    <source>
        <dbReference type="ARBA" id="ARBA00007417"/>
    </source>
</evidence>
<keyword evidence="9" id="KW-0686">Riboflavin biosynthesis</keyword>
<dbReference type="AlphaFoldDB" id="A0A967B9I9"/>
<evidence type="ECO:0000259" key="13">
    <source>
        <dbReference type="PROSITE" id="PS51747"/>
    </source>
</evidence>
<dbReference type="InterPro" id="IPR024072">
    <property type="entry name" value="DHFR-like_dom_sf"/>
</dbReference>
<accession>A0A967B9I9</accession>
<organism evidence="14 15">
    <name type="scientific">Acetobacter estunensis</name>
    <dbReference type="NCBI Taxonomy" id="104097"/>
    <lineage>
        <taxon>Bacteria</taxon>
        <taxon>Pseudomonadati</taxon>
        <taxon>Pseudomonadota</taxon>
        <taxon>Alphaproteobacteria</taxon>
        <taxon>Acetobacterales</taxon>
        <taxon>Acetobacteraceae</taxon>
        <taxon>Acetobacter</taxon>
    </lineage>
</organism>
<dbReference type="Pfam" id="PF00383">
    <property type="entry name" value="dCMP_cyt_deam_1"/>
    <property type="match status" value="1"/>
</dbReference>
<dbReference type="PROSITE" id="PS00903">
    <property type="entry name" value="CYT_DCMP_DEAMINASES_1"/>
    <property type="match status" value="1"/>
</dbReference>
<dbReference type="GO" id="GO:0008835">
    <property type="term" value="F:diaminohydroxyphosphoribosylaminopyrimidine deaminase activity"/>
    <property type="evidence" value="ECO:0007669"/>
    <property type="project" value="UniProtKB-EC"/>
</dbReference>
<comment type="similarity">
    <text evidence="5">In the C-terminal section; belongs to the HTP reductase family.</text>
</comment>
<dbReference type="Pfam" id="PF01872">
    <property type="entry name" value="RibD_C"/>
    <property type="match status" value="1"/>
</dbReference>
<comment type="similarity">
    <text evidence="4">In the N-terminal section; belongs to the cytidine and deoxycytidylate deaminase family.</text>
</comment>
<comment type="pathway">
    <text evidence="2">Cofactor biosynthesis; riboflavin biosynthesis; 5-amino-6-(D-ribitylamino)uracil from GTP: step 2/4.</text>
</comment>
<proteinExistence type="inferred from homology"/>
<keyword evidence="12" id="KW-0511">Multifunctional enzyme</keyword>
<dbReference type="InterPro" id="IPR002125">
    <property type="entry name" value="CMP_dCMP_dom"/>
</dbReference>
<dbReference type="RefSeq" id="WP_166316509.1">
    <property type="nucleotide sequence ID" value="NZ_WOTH01000023.1"/>
</dbReference>
<dbReference type="Gene3D" id="3.40.430.10">
    <property type="entry name" value="Dihydrofolate Reductase, subunit A"/>
    <property type="match status" value="1"/>
</dbReference>
<dbReference type="SUPFAM" id="SSF53597">
    <property type="entry name" value="Dihydrofolate reductase-like"/>
    <property type="match status" value="1"/>
</dbReference>
<evidence type="ECO:0000256" key="9">
    <source>
        <dbReference type="ARBA" id="ARBA00022619"/>
    </source>
</evidence>